<evidence type="ECO:0000256" key="1">
    <source>
        <dbReference type="ARBA" id="ARBA00004141"/>
    </source>
</evidence>
<feature type="transmembrane region" description="Helical" evidence="5">
    <location>
        <begin position="26"/>
        <end position="46"/>
    </location>
</feature>
<proteinExistence type="predicted"/>
<dbReference type="InterPro" id="IPR053286">
    <property type="entry name" value="Nematode_rcpt-like_srab"/>
</dbReference>
<dbReference type="PANTHER" id="PTHR46561">
    <property type="entry name" value="SERPENTINE RECEPTOR, CLASS AB (CLASS A-LIKE)-RELATED"/>
    <property type="match status" value="1"/>
</dbReference>
<keyword evidence="4 5" id="KW-0472">Membrane</keyword>
<protein>
    <submittedName>
        <fullName evidence="7">G protein-coupled receptor</fullName>
    </submittedName>
</protein>
<name>A0A1I7ZUZ6_9BILA</name>
<evidence type="ECO:0000256" key="5">
    <source>
        <dbReference type="SAM" id="Phobius"/>
    </source>
</evidence>
<sequence length="332" mass="37901">MENASFLASCHTAKEIASDDGFMKLLIFRLVMFVIGLLMLVGMFVMESYVDGCDYLISAALSVVVRAPPDVAMYGQCWSMFFLALERSIATVYYRHYEKRTNVLMGRVMLVVQIALSLLWIFLLIFDFDWETRKVSCSLVNGKTESRFLILMSSMAALEIFTVLWLGVLYLANNVHLKMMKSELSRHKLTEKYQICENMRAIAHVFPIIVTHFVFFCATLVAQPINTYLHAHQSAYEFHVQIETLNFLPFYALVLPIVLFLRNRWDAIEGALGRVLVRLRLKNVDGEADDGQIYFQQLSQQFDKAASRSQPKRRAALGGFGLLFTQRVGQAG</sequence>
<keyword evidence="3 5" id="KW-1133">Transmembrane helix</keyword>
<dbReference type="GO" id="GO:0016020">
    <property type="term" value="C:membrane"/>
    <property type="evidence" value="ECO:0007669"/>
    <property type="project" value="UniProtKB-SubCell"/>
</dbReference>
<dbReference type="WBParaSite" id="L893_g2982.t1">
    <property type="protein sequence ID" value="L893_g2982.t1"/>
    <property type="gene ID" value="L893_g2982"/>
</dbReference>
<evidence type="ECO:0000313" key="6">
    <source>
        <dbReference type="Proteomes" id="UP000095287"/>
    </source>
</evidence>
<feature type="transmembrane region" description="Helical" evidence="5">
    <location>
        <begin position="242"/>
        <end position="261"/>
    </location>
</feature>
<evidence type="ECO:0000256" key="3">
    <source>
        <dbReference type="ARBA" id="ARBA00022989"/>
    </source>
</evidence>
<reference evidence="7" key="1">
    <citation type="submission" date="2016-11" db="UniProtKB">
        <authorList>
            <consortium name="WormBaseParasite"/>
        </authorList>
    </citation>
    <scope>IDENTIFICATION</scope>
</reference>
<feature type="transmembrane region" description="Helical" evidence="5">
    <location>
        <begin position="106"/>
        <end position="128"/>
    </location>
</feature>
<evidence type="ECO:0000256" key="2">
    <source>
        <dbReference type="ARBA" id="ARBA00022692"/>
    </source>
</evidence>
<dbReference type="SUPFAM" id="SSF81321">
    <property type="entry name" value="Family A G protein-coupled receptor-like"/>
    <property type="match status" value="1"/>
</dbReference>
<dbReference type="Gene3D" id="1.20.1070.10">
    <property type="entry name" value="Rhodopsin 7-helix transmembrane proteins"/>
    <property type="match status" value="1"/>
</dbReference>
<evidence type="ECO:0000313" key="7">
    <source>
        <dbReference type="WBParaSite" id="L893_g2982.t1"/>
    </source>
</evidence>
<dbReference type="InterPro" id="IPR019408">
    <property type="entry name" value="7TM_GPCR_serpentine_rcpt_Srab"/>
</dbReference>
<feature type="transmembrane region" description="Helical" evidence="5">
    <location>
        <begin position="201"/>
        <end position="222"/>
    </location>
</feature>
<dbReference type="Proteomes" id="UP000095287">
    <property type="component" value="Unplaced"/>
</dbReference>
<accession>A0A1I7ZUZ6</accession>
<comment type="subcellular location">
    <subcellularLocation>
        <location evidence="1">Membrane</location>
        <topology evidence="1">Multi-pass membrane protein</topology>
    </subcellularLocation>
</comment>
<evidence type="ECO:0000256" key="4">
    <source>
        <dbReference type="ARBA" id="ARBA00023136"/>
    </source>
</evidence>
<keyword evidence="6" id="KW-1185">Reference proteome</keyword>
<dbReference type="PANTHER" id="PTHR46561:SF11">
    <property type="entry name" value="SERPENTINE RECEPTOR CLASS ALPHA_BETA-14"/>
    <property type="match status" value="1"/>
</dbReference>
<organism evidence="6 7">
    <name type="scientific">Steinernema glaseri</name>
    <dbReference type="NCBI Taxonomy" id="37863"/>
    <lineage>
        <taxon>Eukaryota</taxon>
        <taxon>Metazoa</taxon>
        <taxon>Ecdysozoa</taxon>
        <taxon>Nematoda</taxon>
        <taxon>Chromadorea</taxon>
        <taxon>Rhabditida</taxon>
        <taxon>Tylenchina</taxon>
        <taxon>Panagrolaimomorpha</taxon>
        <taxon>Strongyloidoidea</taxon>
        <taxon>Steinernematidae</taxon>
        <taxon>Steinernema</taxon>
    </lineage>
</organism>
<dbReference type="Pfam" id="PF10292">
    <property type="entry name" value="7TM_GPCR_Srab"/>
    <property type="match status" value="1"/>
</dbReference>
<feature type="transmembrane region" description="Helical" evidence="5">
    <location>
        <begin position="148"/>
        <end position="172"/>
    </location>
</feature>
<dbReference type="AlphaFoldDB" id="A0A1I7ZUZ6"/>
<keyword evidence="2 5" id="KW-0812">Transmembrane</keyword>